<evidence type="ECO:0000313" key="3">
    <source>
        <dbReference type="Proteomes" id="UP001221757"/>
    </source>
</evidence>
<evidence type="ECO:0000256" key="1">
    <source>
        <dbReference type="SAM" id="MobiDB-lite"/>
    </source>
</evidence>
<accession>A0AAD7CQX5</accession>
<protein>
    <submittedName>
        <fullName evidence="2">Uncharacterized protein</fullName>
    </submittedName>
</protein>
<reference evidence="2" key="1">
    <citation type="submission" date="2023-03" db="EMBL/GenBank/DDBJ databases">
        <title>Massive genome expansion in bonnet fungi (Mycena s.s.) driven by repeated elements and novel gene families across ecological guilds.</title>
        <authorList>
            <consortium name="Lawrence Berkeley National Laboratory"/>
            <person name="Harder C.B."/>
            <person name="Miyauchi S."/>
            <person name="Viragh M."/>
            <person name="Kuo A."/>
            <person name="Thoen E."/>
            <person name="Andreopoulos B."/>
            <person name="Lu D."/>
            <person name="Skrede I."/>
            <person name="Drula E."/>
            <person name="Henrissat B."/>
            <person name="Morin E."/>
            <person name="Kohler A."/>
            <person name="Barry K."/>
            <person name="LaButti K."/>
            <person name="Morin E."/>
            <person name="Salamov A."/>
            <person name="Lipzen A."/>
            <person name="Mereny Z."/>
            <person name="Hegedus B."/>
            <person name="Baldrian P."/>
            <person name="Stursova M."/>
            <person name="Weitz H."/>
            <person name="Taylor A."/>
            <person name="Grigoriev I.V."/>
            <person name="Nagy L.G."/>
            <person name="Martin F."/>
            <person name="Kauserud H."/>
        </authorList>
    </citation>
    <scope>NUCLEOTIDE SEQUENCE</scope>
    <source>
        <strain evidence="2">CBHHK067</strain>
    </source>
</reference>
<sequence>MGRMQRTRTCRGAWAGRRTRRRGRTTMRPPDTLRAEPEPARRALMAPLLPFVVAPFRDSLFYASHLRRWFPPACCRHGGSARVRRRVSPCMRPDTGRVPLRSVGPCLCPGCLRPGIDHPPCVRILPYTVCHDSLCVALALTVYPSTLCPPRTATRYRFCPPLGWGGMRSRCRTLHGAYPMYPLRGQYSGAAGSDANMSRSS</sequence>
<organism evidence="2 3">
    <name type="scientific">Mycena rosella</name>
    <name type="common">Pink bonnet</name>
    <name type="synonym">Agaricus rosellus</name>
    <dbReference type="NCBI Taxonomy" id="1033263"/>
    <lineage>
        <taxon>Eukaryota</taxon>
        <taxon>Fungi</taxon>
        <taxon>Dikarya</taxon>
        <taxon>Basidiomycota</taxon>
        <taxon>Agaricomycotina</taxon>
        <taxon>Agaricomycetes</taxon>
        <taxon>Agaricomycetidae</taxon>
        <taxon>Agaricales</taxon>
        <taxon>Marasmiineae</taxon>
        <taxon>Mycenaceae</taxon>
        <taxon>Mycena</taxon>
    </lineage>
</organism>
<comment type="caution">
    <text evidence="2">The sequence shown here is derived from an EMBL/GenBank/DDBJ whole genome shotgun (WGS) entry which is preliminary data.</text>
</comment>
<dbReference type="AlphaFoldDB" id="A0AAD7CQX5"/>
<keyword evidence="3" id="KW-1185">Reference proteome</keyword>
<dbReference type="EMBL" id="JARKIE010000276">
    <property type="protein sequence ID" value="KAJ7658871.1"/>
    <property type="molecule type" value="Genomic_DNA"/>
</dbReference>
<name>A0AAD7CQX5_MYCRO</name>
<evidence type="ECO:0000313" key="2">
    <source>
        <dbReference type="EMBL" id="KAJ7658871.1"/>
    </source>
</evidence>
<feature type="region of interest" description="Disordered" evidence="1">
    <location>
        <begin position="1"/>
        <end position="34"/>
    </location>
</feature>
<proteinExistence type="predicted"/>
<feature type="non-terminal residue" evidence="2">
    <location>
        <position position="1"/>
    </location>
</feature>
<dbReference type="Proteomes" id="UP001221757">
    <property type="component" value="Unassembled WGS sequence"/>
</dbReference>
<gene>
    <name evidence="2" type="ORF">B0H17DRAFT_1096603</name>
</gene>